<name>A0A2Z7BT29_9LAMI</name>
<evidence type="ECO:0000313" key="2">
    <source>
        <dbReference type="Proteomes" id="UP000250235"/>
    </source>
</evidence>
<dbReference type="PANTHER" id="PTHR46445">
    <property type="entry name" value="RNA POLYMERASE II DEGRADATION FACTOR-LIKE PROTEIN (DUF1296)"/>
    <property type="match status" value="1"/>
</dbReference>
<protein>
    <submittedName>
        <fullName evidence="1">Protein lingerer-like</fullName>
    </submittedName>
</protein>
<proteinExistence type="predicted"/>
<dbReference type="Proteomes" id="UP000250235">
    <property type="component" value="Unassembled WGS sequence"/>
</dbReference>
<gene>
    <name evidence="1" type="ORF">F511_17924</name>
</gene>
<dbReference type="PANTHER" id="PTHR46445:SF3">
    <property type="entry name" value="RNA POLYMERASE II DEGRADATION FACTOR-LIKE PROTEIN (DUF1296)-RELATED"/>
    <property type="match status" value="1"/>
</dbReference>
<organism evidence="1 2">
    <name type="scientific">Dorcoceras hygrometricum</name>
    <dbReference type="NCBI Taxonomy" id="472368"/>
    <lineage>
        <taxon>Eukaryota</taxon>
        <taxon>Viridiplantae</taxon>
        <taxon>Streptophyta</taxon>
        <taxon>Embryophyta</taxon>
        <taxon>Tracheophyta</taxon>
        <taxon>Spermatophyta</taxon>
        <taxon>Magnoliopsida</taxon>
        <taxon>eudicotyledons</taxon>
        <taxon>Gunneridae</taxon>
        <taxon>Pentapetalae</taxon>
        <taxon>asterids</taxon>
        <taxon>lamiids</taxon>
        <taxon>Lamiales</taxon>
        <taxon>Gesneriaceae</taxon>
        <taxon>Didymocarpoideae</taxon>
        <taxon>Trichosporeae</taxon>
        <taxon>Loxocarpinae</taxon>
        <taxon>Dorcoceras</taxon>
    </lineage>
</organism>
<keyword evidence="2" id="KW-1185">Reference proteome</keyword>
<dbReference type="AlphaFoldDB" id="A0A2Z7BT29"/>
<dbReference type="EMBL" id="KV002628">
    <property type="protein sequence ID" value="KZV37579.1"/>
    <property type="molecule type" value="Genomic_DNA"/>
</dbReference>
<dbReference type="OrthoDB" id="762072at2759"/>
<evidence type="ECO:0000313" key="1">
    <source>
        <dbReference type="EMBL" id="KZV37579.1"/>
    </source>
</evidence>
<reference evidence="1 2" key="1">
    <citation type="journal article" date="2015" name="Proc. Natl. Acad. Sci. U.S.A.">
        <title>The resurrection genome of Boea hygrometrica: A blueprint for survival of dehydration.</title>
        <authorList>
            <person name="Xiao L."/>
            <person name="Yang G."/>
            <person name="Zhang L."/>
            <person name="Yang X."/>
            <person name="Zhao S."/>
            <person name="Ji Z."/>
            <person name="Zhou Q."/>
            <person name="Hu M."/>
            <person name="Wang Y."/>
            <person name="Chen M."/>
            <person name="Xu Y."/>
            <person name="Jin H."/>
            <person name="Xiao X."/>
            <person name="Hu G."/>
            <person name="Bao F."/>
            <person name="Hu Y."/>
            <person name="Wan P."/>
            <person name="Li L."/>
            <person name="Deng X."/>
            <person name="Kuang T."/>
            <person name="Xiang C."/>
            <person name="Zhu J.K."/>
            <person name="Oliver M.J."/>
            <person name="He Y."/>
        </authorList>
    </citation>
    <scope>NUCLEOTIDE SEQUENCE [LARGE SCALE GENOMIC DNA]</scope>
    <source>
        <strain evidence="2">cv. XS01</strain>
    </source>
</reference>
<accession>A0A2Z7BT29</accession>
<sequence length="165" mass="18248">MAHRNQYVFPATNPDYTYNEVQQLSTAFSQSQTNSQRQTHTPFTNVMQSYTTPLPSTLLASNVPSSRESDLQFSPLSVAQSLSAKFGSSVSSIRGSAMSMSEYAPQAISGTNVAIGPPFLNTLLYIHILRQPSLSLGSFVNMIDYPFLKLSDEPTFCTIWCNYNL</sequence>